<proteinExistence type="predicted"/>
<accession>A0ABS4NT71</accession>
<comment type="caution">
    <text evidence="3">The sequence shown here is derived from an EMBL/GenBank/DDBJ whole genome shotgun (WGS) entry which is preliminary data.</text>
</comment>
<sequence>MGKRELTPEEQFLKEGDRSAHWNTVDVHEPVMKALGLEGALTAEEDETLLQTLPPSGEAPKVMRRMETRTGRRQKRIPVKGWAAAVLALVLLGGVYTQFSGKLQQGAEAQSSGEVRQGAGAQYKVLPYQPIPATASGGTLIEKAKQPLKPYIPNAEPGIEHEANQKLSILYNQKYSKGAALMKELLLPGEYATYLITREGDEGEGSMNMYRPPLTFKDYTAYKTSVEEHNAPVLEQPAYLPEGYALDEAIIKPSLLKVPEVQELKGGNERDLGDNFRLAWRVEKAENIDYPYSSLVYKKGEVQVRIGVSRVDDNQNPADPLSWSEHTKMENIEIKGRQAIFSDDTDNKELDLGFKYELVWSDPGAKVIYSVIAGQENTELTKDELIGIAASMMK</sequence>
<evidence type="ECO:0000313" key="4">
    <source>
        <dbReference type="Proteomes" id="UP000773462"/>
    </source>
</evidence>
<evidence type="ECO:0000256" key="2">
    <source>
        <dbReference type="SAM" id="Phobius"/>
    </source>
</evidence>
<protein>
    <recommendedName>
        <fullName evidence="5">DUF4367 domain-containing protein</fullName>
    </recommendedName>
</protein>
<evidence type="ECO:0000313" key="3">
    <source>
        <dbReference type="EMBL" id="MBP2113255.1"/>
    </source>
</evidence>
<feature type="region of interest" description="Disordered" evidence="1">
    <location>
        <begin position="1"/>
        <end position="21"/>
    </location>
</feature>
<evidence type="ECO:0000256" key="1">
    <source>
        <dbReference type="SAM" id="MobiDB-lite"/>
    </source>
</evidence>
<keyword evidence="4" id="KW-1185">Reference proteome</keyword>
<reference evidence="3 4" key="1">
    <citation type="submission" date="2021-03" db="EMBL/GenBank/DDBJ databases">
        <title>Genomic Encyclopedia of Type Strains, Phase IV (KMG-IV): sequencing the most valuable type-strain genomes for metagenomic binning, comparative biology and taxonomic classification.</title>
        <authorList>
            <person name="Goeker M."/>
        </authorList>
    </citation>
    <scope>NUCLEOTIDE SEQUENCE [LARGE SCALE GENOMIC DNA]</scope>
    <source>
        <strain evidence="3 4">DSM 101953</strain>
    </source>
</reference>
<evidence type="ECO:0008006" key="5">
    <source>
        <dbReference type="Google" id="ProtNLM"/>
    </source>
</evidence>
<dbReference type="EMBL" id="JAGGLV010000010">
    <property type="protein sequence ID" value="MBP2113255.1"/>
    <property type="molecule type" value="Genomic_DNA"/>
</dbReference>
<dbReference type="RefSeq" id="WP_209875116.1">
    <property type="nucleotide sequence ID" value="NZ_JAGGLV010000010.1"/>
</dbReference>
<keyword evidence="2" id="KW-1133">Transmembrane helix</keyword>
<name>A0ABS4NT71_9BACL</name>
<keyword evidence="2" id="KW-0472">Membrane</keyword>
<gene>
    <name evidence="3" type="ORF">J2Z70_003414</name>
</gene>
<dbReference type="Proteomes" id="UP000773462">
    <property type="component" value="Unassembled WGS sequence"/>
</dbReference>
<organism evidence="3 4">
    <name type="scientific">Paenibacillus silagei</name>
    <dbReference type="NCBI Taxonomy" id="1670801"/>
    <lineage>
        <taxon>Bacteria</taxon>
        <taxon>Bacillati</taxon>
        <taxon>Bacillota</taxon>
        <taxon>Bacilli</taxon>
        <taxon>Bacillales</taxon>
        <taxon>Paenibacillaceae</taxon>
        <taxon>Paenibacillus</taxon>
    </lineage>
</organism>
<keyword evidence="2" id="KW-0812">Transmembrane</keyword>
<feature type="transmembrane region" description="Helical" evidence="2">
    <location>
        <begin position="79"/>
        <end position="99"/>
    </location>
</feature>